<dbReference type="Gene3D" id="3.40.50.11260">
    <property type="match status" value="1"/>
</dbReference>
<evidence type="ECO:0000256" key="5">
    <source>
        <dbReference type="PIRSR" id="PIRSR002583-1"/>
    </source>
</evidence>
<dbReference type="PRINTS" id="PR00775">
    <property type="entry name" value="HEATSHOCK90"/>
</dbReference>
<evidence type="ECO:0000256" key="7">
    <source>
        <dbReference type="SAM" id="SignalP"/>
    </source>
</evidence>
<comment type="similarity">
    <text evidence="1">Belongs to the heat shock protein 90 family.</text>
</comment>
<feature type="domain" description="Histidine kinase/HSP90-like ATPase" evidence="8">
    <location>
        <begin position="121"/>
        <end position="284"/>
    </location>
</feature>
<name>D7G843_ECTSI</name>
<feature type="region of interest" description="Disordered" evidence="6">
    <location>
        <begin position="759"/>
        <end position="782"/>
    </location>
</feature>
<dbReference type="EMBL" id="FN649751">
    <property type="protein sequence ID" value="CBJ27906.1"/>
    <property type="molecule type" value="Genomic_DNA"/>
</dbReference>
<dbReference type="Pfam" id="PF13589">
    <property type="entry name" value="HATPase_c_3"/>
    <property type="match status" value="1"/>
</dbReference>
<organism evidence="9 10">
    <name type="scientific">Ectocarpus siliculosus</name>
    <name type="common">Brown alga</name>
    <name type="synonym">Conferva siliculosa</name>
    <dbReference type="NCBI Taxonomy" id="2880"/>
    <lineage>
        <taxon>Eukaryota</taxon>
        <taxon>Sar</taxon>
        <taxon>Stramenopiles</taxon>
        <taxon>Ochrophyta</taxon>
        <taxon>PX clade</taxon>
        <taxon>Phaeophyceae</taxon>
        <taxon>Ectocarpales</taxon>
        <taxon>Ectocarpaceae</taxon>
        <taxon>Ectocarpus</taxon>
    </lineage>
</organism>
<dbReference type="InterPro" id="IPR019805">
    <property type="entry name" value="Heat_shock_protein_90_CS"/>
</dbReference>
<evidence type="ECO:0000256" key="2">
    <source>
        <dbReference type="ARBA" id="ARBA00022741"/>
    </source>
</evidence>
<dbReference type="HAMAP" id="MF_00505">
    <property type="entry name" value="HSP90"/>
    <property type="match status" value="1"/>
</dbReference>
<dbReference type="CDD" id="cd16927">
    <property type="entry name" value="HATPase_Hsp90-like"/>
    <property type="match status" value="1"/>
</dbReference>
<keyword evidence="4" id="KW-0143">Chaperone</keyword>
<dbReference type="Gene3D" id="3.30.230.80">
    <property type="match status" value="1"/>
</dbReference>
<dbReference type="SUPFAM" id="SSF54211">
    <property type="entry name" value="Ribosomal protein S5 domain 2-like"/>
    <property type="match status" value="1"/>
</dbReference>
<dbReference type="PANTHER" id="PTHR11528">
    <property type="entry name" value="HEAT SHOCK PROTEIN 90 FAMILY MEMBER"/>
    <property type="match status" value="1"/>
</dbReference>
<dbReference type="InterPro" id="IPR003594">
    <property type="entry name" value="HATPase_dom"/>
</dbReference>
<feature type="region of interest" description="Disordered" evidence="6">
    <location>
        <begin position="25"/>
        <end position="54"/>
    </location>
</feature>
<dbReference type="SUPFAM" id="SSF110942">
    <property type="entry name" value="HSP90 C-terminal domain"/>
    <property type="match status" value="1"/>
</dbReference>
<dbReference type="GO" id="GO:0016887">
    <property type="term" value="F:ATP hydrolysis activity"/>
    <property type="evidence" value="ECO:0007669"/>
    <property type="project" value="InterPro"/>
</dbReference>
<dbReference type="FunFam" id="3.30.230.80:FF:000001">
    <property type="entry name" value="Heat shock protein 90 alpha"/>
    <property type="match status" value="1"/>
</dbReference>
<feature type="binding site" evidence="5">
    <location>
        <position position="132"/>
    </location>
    <ligand>
        <name>ATP</name>
        <dbReference type="ChEBI" id="CHEBI:30616"/>
    </ligand>
</feature>
<dbReference type="OrthoDB" id="28737at2759"/>
<feature type="binding site" evidence="5">
    <location>
        <position position="274"/>
    </location>
    <ligand>
        <name>ATP</name>
        <dbReference type="ChEBI" id="CHEBI:30616"/>
    </ligand>
</feature>
<evidence type="ECO:0000313" key="10">
    <source>
        <dbReference type="Proteomes" id="UP000002630"/>
    </source>
</evidence>
<dbReference type="STRING" id="2880.D7G843"/>
<dbReference type="GO" id="GO:0005524">
    <property type="term" value="F:ATP binding"/>
    <property type="evidence" value="ECO:0007669"/>
    <property type="project" value="UniProtKB-KW"/>
</dbReference>
<dbReference type="InterPro" id="IPR036890">
    <property type="entry name" value="HATPase_C_sf"/>
</dbReference>
<gene>
    <name evidence="9" type="primary">HSP1</name>
    <name evidence="9" type="ORF">Esi_0087_0012</name>
</gene>
<feature type="binding site" evidence="5">
    <location>
        <begin position="219"/>
        <end position="224"/>
    </location>
    <ligand>
        <name>ATP</name>
        <dbReference type="ChEBI" id="CHEBI:30616"/>
    </ligand>
</feature>
<dbReference type="OMA" id="EINPNHY"/>
<feature type="binding site" evidence="5">
    <location>
        <position position="128"/>
    </location>
    <ligand>
        <name>ATP</name>
        <dbReference type="ChEBI" id="CHEBI:30616"/>
    </ligand>
</feature>
<feature type="binding site" evidence="5">
    <location>
        <position position="183"/>
    </location>
    <ligand>
        <name>ATP</name>
        <dbReference type="ChEBI" id="CHEBI:30616"/>
    </ligand>
</feature>
<feature type="compositionally biased region" description="Low complexity" evidence="6">
    <location>
        <begin position="32"/>
        <end position="49"/>
    </location>
</feature>
<keyword evidence="9" id="KW-0346">Stress response</keyword>
<feature type="signal peptide" evidence="7">
    <location>
        <begin position="1"/>
        <end position="23"/>
    </location>
</feature>
<dbReference type="PIRSF" id="PIRSF002583">
    <property type="entry name" value="Hsp90"/>
    <property type="match status" value="1"/>
</dbReference>
<dbReference type="PROSITE" id="PS00298">
    <property type="entry name" value="HSP90"/>
    <property type="match status" value="1"/>
</dbReference>
<feature type="binding site" evidence="5">
    <location>
        <position position="178"/>
    </location>
    <ligand>
        <name>ATP</name>
        <dbReference type="ChEBI" id="CHEBI:30616"/>
    </ligand>
</feature>
<dbReference type="SUPFAM" id="SSF55874">
    <property type="entry name" value="ATPase domain of HSP90 chaperone/DNA topoisomerase II/histidine kinase"/>
    <property type="match status" value="1"/>
</dbReference>
<accession>D7G843</accession>
<dbReference type="InterPro" id="IPR001404">
    <property type="entry name" value="Hsp90_fam"/>
</dbReference>
<feature type="chain" id="PRO_5003096271" evidence="7">
    <location>
        <begin position="24"/>
        <end position="782"/>
    </location>
</feature>
<keyword evidence="3 5" id="KW-0067">ATP-binding</keyword>
<evidence type="ECO:0000256" key="3">
    <source>
        <dbReference type="ARBA" id="ARBA00022840"/>
    </source>
</evidence>
<dbReference type="FunFam" id="3.30.565.10:FF:000005">
    <property type="entry name" value="Heat shock protein 90"/>
    <property type="match status" value="1"/>
</dbReference>
<feature type="binding site" evidence="5">
    <location>
        <position position="191"/>
    </location>
    <ligand>
        <name>ATP</name>
        <dbReference type="ChEBI" id="CHEBI:30616"/>
    </ligand>
</feature>
<keyword evidence="7" id="KW-0732">Signal</keyword>
<evidence type="ECO:0000256" key="4">
    <source>
        <dbReference type="ARBA" id="ARBA00023186"/>
    </source>
</evidence>
<dbReference type="Gene3D" id="3.30.565.10">
    <property type="entry name" value="Histidine kinase-like ATPase, C-terminal domain"/>
    <property type="match status" value="1"/>
</dbReference>
<dbReference type="Pfam" id="PF00183">
    <property type="entry name" value="HSP90"/>
    <property type="match status" value="1"/>
</dbReference>
<dbReference type="eggNOG" id="KOG0019">
    <property type="taxonomic scope" value="Eukaryota"/>
</dbReference>
<dbReference type="Proteomes" id="UP000002630">
    <property type="component" value="Linkage Group LG26"/>
</dbReference>
<dbReference type="GO" id="GO:0051082">
    <property type="term" value="F:unfolded protein binding"/>
    <property type="evidence" value="ECO:0007669"/>
    <property type="project" value="InterPro"/>
</dbReference>
<protein>
    <submittedName>
        <fullName evidence="9">Heat shock protein 90</fullName>
    </submittedName>
</protein>
<dbReference type="InterPro" id="IPR020568">
    <property type="entry name" value="Ribosomal_Su5_D2-typ_SF"/>
</dbReference>
<evidence type="ECO:0000259" key="8">
    <source>
        <dbReference type="SMART" id="SM00387"/>
    </source>
</evidence>
<dbReference type="AlphaFoldDB" id="D7G843"/>
<reference evidence="9 10" key="1">
    <citation type="journal article" date="2010" name="Nature">
        <title>The Ectocarpus genome and the independent evolution of multicellularity in brown algae.</title>
        <authorList>
            <person name="Cock J.M."/>
            <person name="Sterck L."/>
            <person name="Rouze P."/>
            <person name="Scornet D."/>
            <person name="Allen A.E."/>
            <person name="Amoutzias G."/>
            <person name="Anthouard V."/>
            <person name="Artiguenave F."/>
            <person name="Aury J.M."/>
            <person name="Badger J.H."/>
            <person name="Beszteri B."/>
            <person name="Billiau K."/>
            <person name="Bonnet E."/>
            <person name="Bothwell J.H."/>
            <person name="Bowler C."/>
            <person name="Boyen C."/>
            <person name="Brownlee C."/>
            <person name="Carrano C.J."/>
            <person name="Charrier B."/>
            <person name="Cho G.Y."/>
            <person name="Coelho S.M."/>
            <person name="Collen J."/>
            <person name="Corre E."/>
            <person name="Da Silva C."/>
            <person name="Delage L."/>
            <person name="Delaroque N."/>
            <person name="Dittami S.M."/>
            <person name="Doulbeau S."/>
            <person name="Elias M."/>
            <person name="Farnham G."/>
            <person name="Gachon C.M."/>
            <person name="Gschloessl B."/>
            <person name="Heesch S."/>
            <person name="Jabbari K."/>
            <person name="Jubin C."/>
            <person name="Kawai H."/>
            <person name="Kimura K."/>
            <person name="Kloareg B."/>
            <person name="Kupper F.C."/>
            <person name="Lang D."/>
            <person name="Le Bail A."/>
            <person name="Leblanc C."/>
            <person name="Lerouge P."/>
            <person name="Lohr M."/>
            <person name="Lopez P.J."/>
            <person name="Martens C."/>
            <person name="Maumus F."/>
            <person name="Michel G."/>
            <person name="Miranda-Saavedra D."/>
            <person name="Morales J."/>
            <person name="Moreau H."/>
            <person name="Motomura T."/>
            <person name="Nagasato C."/>
            <person name="Napoli C.A."/>
            <person name="Nelson D.R."/>
            <person name="Nyvall-Collen P."/>
            <person name="Peters A.F."/>
            <person name="Pommier C."/>
            <person name="Potin P."/>
            <person name="Poulain J."/>
            <person name="Quesneville H."/>
            <person name="Read B."/>
            <person name="Rensing S.A."/>
            <person name="Ritter A."/>
            <person name="Rousvoal S."/>
            <person name="Samanta M."/>
            <person name="Samson G."/>
            <person name="Schroeder D.C."/>
            <person name="Segurens B."/>
            <person name="Strittmatter M."/>
            <person name="Tonon T."/>
            <person name="Tregear J.W."/>
            <person name="Valentin K."/>
            <person name="von Dassow P."/>
            <person name="Yamagishi T."/>
            <person name="Van de Peer Y."/>
            <person name="Wincker P."/>
        </authorList>
    </citation>
    <scope>NUCLEOTIDE SEQUENCE [LARGE SCALE GENOMIC DNA]</scope>
    <source>
        <strain evidence="10">Ec32 / CCAP1310/4</strain>
    </source>
</reference>
<dbReference type="SMART" id="SM00387">
    <property type="entry name" value="HATPase_c"/>
    <property type="match status" value="1"/>
</dbReference>
<proteinExistence type="inferred from homology"/>
<dbReference type="Gene3D" id="1.20.120.790">
    <property type="entry name" value="Heat shock protein 90, C-terminal domain"/>
    <property type="match status" value="1"/>
</dbReference>
<dbReference type="NCBIfam" id="NF003555">
    <property type="entry name" value="PRK05218.1"/>
    <property type="match status" value="1"/>
</dbReference>
<dbReference type="InterPro" id="IPR020575">
    <property type="entry name" value="Hsp90_N"/>
</dbReference>
<keyword evidence="10" id="KW-1185">Reference proteome</keyword>
<evidence type="ECO:0000313" key="9">
    <source>
        <dbReference type="EMBL" id="CBJ27906.1"/>
    </source>
</evidence>
<dbReference type="EMBL" id="FN649107">
    <property type="protein sequence ID" value="CBJ27906.1"/>
    <property type="molecule type" value="Genomic_DNA"/>
</dbReference>
<feature type="binding site" evidence="5">
    <location>
        <position position="460"/>
    </location>
    <ligand>
        <name>ATP</name>
        <dbReference type="ChEBI" id="CHEBI:30616"/>
    </ligand>
</feature>
<sequence length="782" mass="87431">MATAATRACAALLGLSLASQTQGFTGGVVRPRTTTTTTTASLSSRRALSQNSDPVPSLQQASVWVTGRRQGVAGRRVAALRMAETAEATEEAAVEDGEERFEFQAEVGRVMDIIINSLYSNRDVFLRELISNSADACDKKRFLAVTDSGADEGGSDDDPEYRIRVRADKDAKTLIIEDSGVGMTKDELKNNLGRIAESGTANFMEAIKNGETDVSLIGQFGVGFYSAFLVADKVTVYTRSCQTPDAPQYKWESQQSNSYSIKEDQSDQLEGSGTRIVLHLKEDSEEYLDDFKIKELSTRYSEFISFPIEVWAEKTSYDQVPDTSVEVAEGEEPKMKTVTRTAMQWERMNKMKPIWMRSPREVKEEEYSEFYKSTFKAWDEVAAHTHFSLEGQVEFRALLFVPSVLPYELSRNMFDETSRNMRLYVKRVFINDKFEELLPRWLMFLRGVVDSEDLPLNVGREILQRSKMLSVISKRLVRKSLDMFKKLADDKEKYKVFWENFGKYLKVGVVEDEDIKSELAPLCRFFSKNHGEDFVSFDEYIADMKEDQKAIYYVTADSRASAQMSPALEKATSLGYDVLFMTEPLDELTVQSIGEYGGKPLTDLGKENVEFSGDEEEKAKKEEQSTDTQDFRQWLQELLGEKRVQKVEVSNRLVGSAATLVQSSYGMSPTMARYMKAQAVAFGEQDSSMTGQQQAIMEINPEHPVVKSLQASFTTDPDAASTKQTAVLLYDIAALTGGYSIDDPNAFAQRVTGMLEDRIGAPDASGAEGEEEGGVADAEVVG</sequence>
<dbReference type="InParanoid" id="D7G843"/>
<evidence type="ECO:0000256" key="6">
    <source>
        <dbReference type="SAM" id="MobiDB-lite"/>
    </source>
</evidence>
<feature type="binding site" evidence="5">
    <location>
        <begin position="198"/>
        <end position="199"/>
    </location>
    <ligand>
        <name>ATP</name>
        <dbReference type="ChEBI" id="CHEBI:30616"/>
    </ligand>
</feature>
<keyword evidence="2 5" id="KW-0547">Nucleotide-binding</keyword>
<dbReference type="InterPro" id="IPR037196">
    <property type="entry name" value="HSP90_C"/>
</dbReference>
<dbReference type="GO" id="GO:0140662">
    <property type="term" value="F:ATP-dependent protein folding chaperone"/>
    <property type="evidence" value="ECO:0007669"/>
    <property type="project" value="InterPro"/>
</dbReference>
<evidence type="ECO:0000256" key="1">
    <source>
        <dbReference type="ARBA" id="ARBA00008239"/>
    </source>
</evidence>